<reference evidence="2 3" key="2">
    <citation type="submission" date="2020-06" db="EMBL/GenBank/DDBJ databases">
        <title>Antribacter stalactiti gen. nov., sp. nov., a new member of the family Nacardiaceae isolated from a cave.</title>
        <authorList>
            <person name="Kim I.S."/>
        </authorList>
    </citation>
    <scope>NUCLEOTIDE SEQUENCE [LARGE SCALE GENOMIC DNA]</scope>
    <source>
        <strain evidence="2 3">YC2-7</strain>
    </source>
</reference>
<feature type="domain" description="STAS" evidence="1">
    <location>
        <begin position="47"/>
        <end position="156"/>
    </location>
</feature>
<organism evidence="2 3">
    <name type="scientific">Antrihabitans stalactiti</name>
    <dbReference type="NCBI Taxonomy" id="2584121"/>
    <lineage>
        <taxon>Bacteria</taxon>
        <taxon>Bacillati</taxon>
        <taxon>Actinomycetota</taxon>
        <taxon>Actinomycetes</taxon>
        <taxon>Mycobacteriales</taxon>
        <taxon>Nocardiaceae</taxon>
        <taxon>Antrihabitans</taxon>
    </lineage>
</organism>
<reference evidence="2 3" key="1">
    <citation type="submission" date="2019-05" db="EMBL/GenBank/DDBJ databases">
        <authorList>
            <person name="Lee S.D."/>
        </authorList>
    </citation>
    <scope>NUCLEOTIDE SEQUENCE [LARGE SCALE GENOMIC DNA]</scope>
    <source>
        <strain evidence="2 3">YC2-7</strain>
    </source>
</reference>
<dbReference type="InterPro" id="IPR002645">
    <property type="entry name" value="STAS_dom"/>
</dbReference>
<dbReference type="AlphaFoldDB" id="A0A848KKA0"/>
<sequence length="165" mass="17639">MQTDLSDRDSFEPLSEIKFPPPQTLAPSRFSHLGFHMRSDRVPLPTASSSMRIAAGVTVIKVTGAVDLANAKDFNTQLMWQVRAGERTVVLDLSEMTFLGLAGLDALIGAQAAACFTGRRVLMVAGTLCVNRVLEVTGLSSALNPYPTLAAALADVGKPKLELVR</sequence>
<dbReference type="Pfam" id="PF01740">
    <property type="entry name" value="STAS"/>
    <property type="match status" value="1"/>
</dbReference>
<name>A0A848KKA0_9NOCA</name>
<keyword evidence="3" id="KW-1185">Reference proteome</keyword>
<gene>
    <name evidence="2" type="ORF">FGL95_24845</name>
</gene>
<protein>
    <submittedName>
        <fullName evidence="2">STAS domain-containing protein</fullName>
    </submittedName>
</protein>
<evidence type="ECO:0000313" key="3">
    <source>
        <dbReference type="Proteomes" id="UP000535543"/>
    </source>
</evidence>
<dbReference type="Proteomes" id="UP000535543">
    <property type="component" value="Unassembled WGS sequence"/>
</dbReference>
<dbReference type="EMBL" id="VCQU01000010">
    <property type="protein sequence ID" value="NMN98276.1"/>
    <property type="molecule type" value="Genomic_DNA"/>
</dbReference>
<comment type="caution">
    <text evidence="2">The sequence shown here is derived from an EMBL/GenBank/DDBJ whole genome shotgun (WGS) entry which is preliminary data.</text>
</comment>
<dbReference type="Gene3D" id="3.30.750.24">
    <property type="entry name" value="STAS domain"/>
    <property type="match status" value="1"/>
</dbReference>
<dbReference type="PROSITE" id="PS50801">
    <property type="entry name" value="STAS"/>
    <property type="match status" value="1"/>
</dbReference>
<evidence type="ECO:0000313" key="2">
    <source>
        <dbReference type="EMBL" id="NMN98276.1"/>
    </source>
</evidence>
<dbReference type="InterPro" id="IPR036513">
    <property type="entry name" value="STAS_dom_sf"/>
</dbReference>
<dbReference type="CDD" id="cd07043">
    <property type="entry name" value="STAS_anti-anti-sigma_factors"/>
    <property type="match status" value="1"/>
</dbReference>
<dbReference type="GO" id="GO:0043856">
    <property type="term" value="F:anti-sigma factor antagonist activity"/>
    <property type="evidence" value="ECO:0007669"/>
    <property type="project" value="TreeGrafter"/>
</dbReference>
<proteinExistence type="predicted"/>
<dbReference type="PANTHER" id="PTHR33495:SF2">
    <property type="entry name" value="ANTI-SIGMA FACTOR ANTAGONIST TM_1081-RELATED"/>
    <property type="match status" value="1"/>
</dbReference>
<dbReference type="PANTHER" id="PTHR33495">
    <property type="entry name" value="ANTI-SIGMA FACTOR ANTAGONIST TM_1081-RELATED-RELATED"/>
    <property type="match status" value="1"/>
</dbReference>
<dbReference type="SUPFAM" id="SSF52091">
    <property type="entry name" value="SpoIIaa-like"/>
    <property type="match status" value="1"/>
</dbReference>
<evidence type="ECO:0000259" key="1">
    <source>
        <dbReference type="PROSITE" id="PS50801"/>
    </source>
</evidence>
<accession>A0A848KKA0</accession>